<keyword evidence="13" id="KW-0175">Coiled coil</keyword>
<dbReference type="KEGG" id="peh:Spb1_04000"/>
<evidence type="ECO:0000256" key="7">
    <source>
        <dbReference type="ARBA" id="ARBA00022741"/>
    </source>
</evidence>
<feature type="transmembrane region" description="Helical" evidence="14">
    <location>
        <begin position="106"/>
        <end position="129"/>
    </location>
</feature>
<dbReference type="Pfam" id="PF02518">
    <property type="entry name" value="HATPase_c"/>
    <property type="match status" value="1"/>
</dbReference>
<feature type="transmembrane region" description="Helical" evidence="14">
    <location>
        <begin position="70"/>
        <end position="94"/>
    </location>
</feature>
<dbReference type="Pfam" id="PF07730">
    <property type="entry name" value="HisKA_3"/>
    <property type="match status" value="1"/>
</dbReference>
<evidence type="ECO:0000256" key="3">
    <source>
        <dbReference type="ARBA" id="ARBA00012438"/>
    </source>
</evidence>
<keyword evidence="6 14" id="KW-0812">Transmembrane</keyword>
<keyword evidence="7" id="KW-0547">Nucleotide-binding</keyword>
<evidence type="ECO:0000256" key="12">
    <source>
        <dbReference type="ARBA" id="ARBA00023136"/>
    </source>
</evidence>
<dbReference type="GO" id="GO:0005524">
    <property type="term" value="F:ATP binding"/>
    <property type="evidence" value="ECO:0007669"/>
    <property type="project" value="UniProtKB-KW"/>
</dbReference>
<evidence type="ECO:0000256" key="11">
    <source>
        <dbReference type="ARBA" id="ARBA00023012"/>
    </source>
</evidence>
<dbReference type="InterPro" id="IPR005467">
    <property type="entry name" value="His_kinase_dom"/>
</dbReference>
<dbReference type="PROSITE" id="PS50109">
    <property type="entry name" value="HIS_KIN"/>
    <property type="match status" value="1"/>
</dbReference>
<keyword evidence="5 16" id="KW-0808">Transferase</keyword>
<sequence>MNPSDLNISAHSSSMSERETAEKSHASRQWPQYLLAILLVVLATFLRAIVDPLFGEKFPYITYLAATSTIAWYCGPRPATFALTLGFLSAFYLFASPRGSFYVSGIDAQVGAVSYIATGAGIIYLFFLVQRAEWEARENADRLWRKQSLLQNEMREKESAQQAVVGLLRKLVQAQEEERRRISRELHDQCGQDLTALRLALKLIEDSLANEPGQTAYFRTASELIDRISSEIHTLALNLRPPELDDHGLVSAIRSHLLTWCEISGLRADFESRISPEVVIPEEVEIALYRTFQESLTNVARHAEASHVSVLLMAHDQRLDLIIEDDGVGFEVHRQQIVEVRPSRLGLLGMQERLLAVGGSLEIESSPGNGTTVFAKVRLDHFGKLSHDDSSRAH</sequence>
<name>A0A518GIW7_9PLAN</name>
<keyword evidence="9" id="KW-0067">ATP-binding</keyword>
<gene>
    <name evidence="16" type="primary">nreB_1</name>
    <name evidence="16" type="ORF">Spb1_04000</name>
</gene>
<dbReference type="InterPro" id="IPR011712">
    <property type="entry name" value="Sig_transdc_His_kin_sub3_dim/P"/>
</dbReference>
<dbReference type="OrthoDB" id="290376at2"/>
<evidence type="ECO:0000256" key="14">
    <source>
        <dbReference type="SAM" id="Phobius"/>
    </source>
</evidence>
<organism evidence="16 17">
    <name type="scientific">Planctopirus ephydatiae</name>
    <dbReference type="NCBI Taxonomy" id="2528019"/>
    <lineage>
        <taxon>Bacteria</taxon>
        <taxon>Pseudomonadati</taxon>
        <taxon>Planctomycetota</taxon>
        <taxon>Planctomycetia</taxon>
        <taxon>Planctomycetales</taxon>
        <taxon>Planctomycetaceae</taxon>
        <taxon>Planctopirus</taxon>
    </lineage>
</organism>
<keyword evidence="17" id="KW-1185">Reference proteome</keyword>
<keyword evidence="4" id="KW-0597">Phosphoprotein</keyword>
<keyword evidence="10 14" id="KW-1133">Transmembrane helix</keyword>
<evidence type="ECO:0000256" key="13">
    <source>
        <dbReference type="SAM" id="Coils"/>
    </source>
</evidence>
<dbReference type="EMBL" id="CP036299">
    <property type="protein sequence ID" value="QDV28537.1"/>
    <property type="molecule type" value="Genomic_DNA"/>
</dbReference>
<feature type="coiled-coil region" evidence="13">
    <location>
        <begin position="150"/>
        <end position="177"/>
    </location>
</feature>
<comment type="catalytic activity">
    <reaction evidence="1">
        <text>ATP + protein L-histidine = ADP + protein N-phospho-L-histidine.</text>
        <dbReference type="EC" id="2.7.13.3"/>
    </reaction>
</comment>
<dbReference type="PANTHER" id="PTHR24421">
    <property type="entry name" value="NITRATE/NITRITE SENSOR PROTEIN NARX-RELATED"/>
    <property type="match status" value="1"/>
</dbReference>
<dbReference type="InterPro" id="IPR038318">
    <property type="entry name" value="KdpD_sf"/>
</dbReference>
<dbReference type="EC" id="2.7.13.3" evidence="3"/>
<feature type="domain" description="Histidine kinase" evidence="15">
    <location>
        <begin position="185"/>
        <end position="381"/>
    </location>
</feature>
<dbReference type="SUPFAM" id="SSF55874">
    <property type="entry name" value="ATPase domain of HSP90 chaperone/DNA topoisomerase II/histidine kinase"/>
    <property type="match status" value="1"/>
</dbReference>
<dbReference type="CDD" id="cd16917">
    <property type="entry name" value="HATPase_UhpB-NarQ-NarX-like"/>
    <property type="match status" value="1"/>
</dbReference>
<evidence type="ECO:0000256" key="8">
    <source>
        <dbReference type="ARBA" id="ARBA00022777"/>
    </source>
</evidence>
<dbReference type="Pfam" id="PF13493">
    <property type="entry name" value="DUF4118"/>
    <property type="match status" value="1"/>
</dbReference>
<dbReference type="Proteomes" id="UP000315349">
    <property type="component" value="Chromosome"/>
</dbReference>
<evidence type="ECO:0000259" key="15">
    <source>
        <dbReference type="PROSITE" id="PS50109"/>
    </source>
</evidence>
<protein>
    <recommendedName>
        <fullName evidence="3">histidine kinase</fullName>
        <ecNumber evidence="3">2.7.13.3</ecNumber>
    </recommendedName>
</protein>
<evidence type="ECO:0000256" key="9">
    <source>
        <dbReference type="ARBA" id="ARBA00022840"/>
    </source>
</evidence>
<evidence type="ECO:0000256" key="4">
    <source>
        <dbReference type="ARBA" id="ARBA00022553"/>
    </source>
</evidence>
<proteinExistence type="predicted"/>
<feature type="transmembrane region" description="Helical" evidence="14">
    <location>
        <begin position="33"/>
        <end position="50"/>
    </location>
</feature>
<dbReference type="InterPro" id="IPR025201">
    <property type="entry name" value="KdpD_TM"/>
</dbReference>
<keyword evidence="11" id="KW-0902">Two-component regulatory system</keyword>
<dbReference type="InterPro" id="IPR003594">
    <property type="entry name" value="HATPase_dom"/>
</dbReference>
<dbReference type="Gene3D" id="1.20.5.1930">
    <property type="match status" value="1"/>
</dbReference>
<evidence type="ECO:0000256" key="10">
    <source>
        <dbReference type="ARBA" id="ARBA00022989"/>
    </source>
</evidence>
<dbReference type="RefSeq" id="WP_145294959.1">
    <property type="nucleotide sequence ID" value="NZ_CP036299.1"/>
</dbReference>
<comment type="subcellular location">
    <subcellularLocation>
        <location evidence="2">Membrane</location>
        <topology evidence="2">Multi-pass membrane protein</topology>
    </subcellularLocation>
</comment>
<dbReference type="AlphaFoldDB" id="A0A518GIW7"/>
<dbReference type="SMART" id="SM00387">
    <property type="entry name" value="HATPase_c"/>
    <property type="match status" value="1"/>
</dbReference>
<dbReference type="InterPro" id="IPR050482">
    <property type="entry name" value="Sensor_HK_TwoCompSys"/>
</dbReference>
<evidence type="ECO:0000256" key="2">
    <source>
        <dbReference type="ARBA" id="ARBA00004141"/>
    </source>
</evidence>
<reference evidence="16 17" key="1">
    <citation type="submission" date="2019-02" db="EMBL/GenBank/DDBJ databases">
        <title>Deep-cultivation of Planctomycetes and their phenomic and genomic characterization uncovers novel biology.</title>
        <authorList>
            <person name="Wiegand S."/>
            <person name="Jogler M."/>
            <person name="Boedeker C."/>
            <person name="Pinto D."/>
            <person name="Vollmers J."/>
            <person name="Rivas-Marin E."/>
            <person name="Kohn T."/>
            <person name="Peeters S.H."/>
            <person name="Heuer A."/>
            <person name="Rast P."/>
            <person name="Oberbeckmann S."/>
            <person name="Bunk B."/>
            <person name="Jeske O."/>
            <person name="Meyerdierks A."/>
            <person name="Storesund J.E."/>
            <person name="Kallscheuer N."/>
            <person name="Luecker S."/>
            <person name="Lage O.M."/>
            <person name="Pohl T."/>
            <person name="Merkel B.J."/>
            <person name="Hornburger P."/>
            <person name="Mueller R.-W."/>
            <person name="Bruemmer F."/>
            <person name="Labrenz M."/>
            <person name="Spormann A.M."/>
            <person name="Op den Camp H."/>
            <person name="Overmann J."/>
            <person name="Amann R."/>
            <person name="Jetten M.S.M."/>
            <person name="Mascher T."/>
            <person name="Medema M.H."/>
            <person name="Devos D.P."/>
            <person name="Kaster A.-K."/>
            <person name="Ovreas L."/>
            <person name="Rohde M."/>
            <person name="Galperin M.Y."/>
            <person name="Jogler C."/>
        </authorList>
    </citation>
    <scope>NUCLEOTIDE SEQUENCE [LARGE SCALE GENOMIC DNA]</scope>
    <source>
        <strain evidence="16 17">Spb1</strain>
    </source>
</reference>
<accession>A0A518GIW7</accession>
<dbReference type="GO" id="GO:0046983">
    <property type="term" value="F:protein dimerization activity"/>
    <property type="evidence" value="ECO:0007669"/>
    <property type="project" value="InterPro"/>
</dbReference>
<evidence type="ECO:0000256" key="5">
    <source>
        <dbReference type="ARBA" id="ARBA00022679"/>
    </source>
</evidence>
<dbReference type="InterPro" id="IPR036890">
    <property type="entry name" value="HATPase_C_sf"/>
</dbReference>
<dbReference type="GO" id="GO:0016020">
    <property type="term" value="C:membrane"/>
    <property type="evidence" value="ECO:0007669"/>
    <property type="project" value="UniProtKB-SubCell"/>
</dbReference>
<keyword evidence="12 14" id="KW-0472">Membrane</keyword>
<dbReference type="PANTHER" id="PTHR24421:SF10">
    <property type="entry name" value="NITRATE_NITRITE SENSOR PROTEIN NARQ"/>
    <property type="match status" value="1"/>
</dbReference>
<evidence type="ECO:0000256" key="6">
    <source>
        <dbReference type="ARBA" id="ARBA00022692"/>
    </source>
</evidence>
<keyword evidence="8 16" id="KW-0418">Kinase</keyword>
<evidence type="ECO:0000313" key="17">
    <source>
        <dbReference type="Proteomes" id="UP000315349"/>
    </source>
</evidence>
<dbReference type="GO" id="GO:0000155">
    <property type="term" value="F:phosphorelay sensor kinase activity"/>
    <property type="evidence" value="ECO:0007669"/>
    <property type="project" value="InterPro"/>
</dbReference>
<dbReference type="Gene3D" id="1.20.120.620">
    <property type="entry name" value="Backbone structure of the membrane domain of e. Coli histidine kinase receptor kdpd"/>
    <property type="match status" value="1"/>
</dbReference>
<evidence type="ECO:0000313" key="16">
    <source>
        <dbReference type="EMBL" id="QDV28537.1"/>
    </source>
</evidence>
<dbReference type="Gene3D" id="3.30.565.10">
    <property type="entry name" value="Histidine kinase-like ATPase, C-terminal domain"/>
    <property type="match status" value="1"/>
</dbReference>
<evidence type="ECO:0000256" key="1">
    <source>
        <dbReference type="ARBA" id="ARBA00000085"/>
    </source>
</evidence>